<dbReference type="OrthoDB" id="9813640at2"/>
<dbReference type="AlphaFoldDB" id="A0A3A8AUE5"/>
<sequence>MFTRILSSALLAGFCAGLVAAALQLLFVQPVLLHAELYESGALTHFGAAGAPPGAGGIELKRDALSVLFMALTYVGHALILVAGMSVAAENRVAITPRAGIVWGVAGFAASQLAPAFSLPPEVPGVAAADLAARQVWWWGTVAAAGAALALIAFSRKPLFWALAVALIVAPHLVGAPQPDSLTGPVPPEIAALFAARALGVGMAAWAVLGLLCAWFWQRETAGG</sequence>
<dbReference type="Pfam" id="PF09490">
    <property type="entry name" value="CbtA"/>
    <property type="match status" value="1"/>
</dbReference>
<evidence type="ECO:0000313" key="3">
    <source>
        <dbReference type="Proteomes" id="UP000281128"/>
    </source>
</evidence>
<comment type="caution">
    <text evidence="2">The sequence shown here is derived from an EMBL/GenBank/DDBJ whole genome shotgun (WGS) entry which is preliminary data.</text>
</comment>
<gene>
    <name evidence="2" type="ORF">D6850_07175</name>
</gene>
<keyword evidence="1" id="KW-0812">Transmembrane</keyword>
<feature type="transmembrane region" description="Helical" evidence="1">
    <location>
        <begin position="67"/>
        <end position="88"/>
    </location>
</feature>
<name>A0A3A8AUE5_9RHOB</name>
<dbReference type="RefSeq" id="WP_121165350.1">
    <property type="nucleotide sequence ID" value="NZ_RAPE01000002.1"/>
</dbReference>
<evidence type="ECO:0000313" key="2">
    <source>
        <dbReference type="EMBL" id="RKF14658.1"/>
    </source>
</evidence>
<dbReference type="InterPro" id="IPR012666">
    <property type="entry name" value="CbtA_put"/>
</dbReference>
<keyword evidence="3" id="KW-1185">Reference proteome</keyword>
<evidence type="ECO:0000256" key="1">
    <source>
        <dbReference type="SAM" id="Phobius"/>
    </source>
</evidence>
<proteinExistence type="predicted"/>
<dbReference type="NCBIfam" id="TIGR02458">
    <property type="entry name" value="CbtA"/>
    <property type="match status" value="1"/>
</dbReference>
<dbReference type="EMBL" id="RAPE01000002">
    <property type="protein sequence ID" value="RKF14658.1"/>
    <property type="molecule type" value="Genomic_DNA"/>
</dbReference>
<reference evidence="2 3" key="1">
    <citation type="submission" date="2018-09" db="EMBL/GenBank/DDBJ databases">
        <title>Roseovarius spongiae sp. nov., isolated from a marine sponge.</title>
        <authorList>
            <person name="Zhuang L."/>
            <person name="Luo L."/>
        </authorList>
    </citation>
    <scope>NUCLEOTIDE SEQUENCE [LARGE SCALE GENOMIC DNA]</scope>
    <source>
        <strain evidence="2 3">HN-E21</strain>
    </source>
</reference>
<protein>
    <submittedName>
        <fullName evidence="2">Cobalt transporter</fullName>
    </submittedName>
</protein>
<feature type="transmembrane region" description="Helical" evidence="1">
    <location>
        <begin position="100"/>
        <end position="117"/>
    </location>
</feature>
<feature type="transmembrane region" description="Helical" evidence="1">
    <location>
        <begin position="190"/>
        <end position="217"/>
    </location>
</feature>
<keyword evidence="1" id="KW-1133">Transmembrane helix</keyword>
<keyword evidence="1" id="KW-0472">Membrane</keyword>
<organism evidence="2 3">
    <name type="scientific">Roseovarius spongiae</name>
    <dbReference type="NCBI Taxonomy" id="2320272"/>
    <lineage>
        <taxon>Bacteria</taxon>
        <taxon>Pseudomonadati</taxon>
        <taxon>Pseudomonadota</taxon>
        <taxon>Alphaproteobacteria</taxon>
        <taxon>Rhodobacterales</taxon>
        <taxon>Roseobacteraceae</taxon>
        <taxon>Roseovarius</taxon>
    </lineage>
</organism>
<feature type="transmembrane region" description="Helical" evidence="1">
    <location>
        <begin position="137"/>
        <end position="154"/>
    </location>
</feature>
<feature type="transmembrane region" description="Helical" evidence="1">
    <location>
        <begin position="159"/>
        <end position="178"/>
    </location>
</feature>
<dbReference type="Proteomes" id="UP000281128">
    <property type="component" value="Unassembled WGS sequence"/>
</dbReference>
<accession>A0A3A8AUE5</accession>